<accession>A0ABQ2V644</accession>
<proteinExistence type="predicted"/>
<evidence type="ECO:0000313" key="2">
    <source>
        <dbReference type="Proteomes" id="UP000654471"/>
    </source>
</evidence>
<sequence length="156" mass="17483">MNWGSLASTLLGALIGIASTLTADRVRARRSRDESDQVARRQLYGEYLAALARTRNHLRIAARSAETPAAERARMAGEAFRDGNAYELRYQVAMVAPAEVVDASTAAFRALRDVRDVVESGSLHREESYLELRDRWEERFAELRAAMRDDVQRNGG</sequence>
<organism evidence="1 2">
    <name type="scientific">Streptomyces albospinus</name>
    <dbReference type="NCBI Taxonomy" id="285515"/>
    <lineage>
        <taxon>Bacteria</taxon>
        <taxon>Bacillati</taxon>
        <taxon>Actinomycetota</taxon>
        <taxon>Actinomycetes</taxon>
        <taxon>Kitasatosporales</taxon>
        <taxon>Streptomycetaceae</taxon>
        <taxon>Streptomyces</taxon>
    </lineage>
</organism>
<dbReference type="EMBL" id="BMRP01000013">
    <property type="protein sequence ID" value="GGU70890.1"/>
    <property type="molecule type" value="Genomic_DNA"/>
</dbReference>
<protein>
    <recommendedName>
        <fullName evidence="3">Secreted protein</fullName>
    </recommendedName>
</protein>
<dbReference type="RefSeq" id="WP_189301923.1">
    <property type="nucleotide sequence ID" value="NZ_BMRP01000013.1"/>
</dbReference>
<keyword evidence="2" id="KW-1185">Reference proteome</keyword>
<evidence type="ECO:0000313" key="1">
    <source>
        <dbReference type="EMBL" id="GGU70890.1"/>
    </source>
</evidence>
<gene>
    <name evidence="1" type="ORF">GCM10010211_40750</name>
</gene>
<comment type="caution">
    <text evidence="1">The sequence shown here is derived from an EMBL/GenBank/DDBJ whole genome shotgun (WGS) entry which is preliminary data.</text>
</comment>
<evidence type="ECO:0008006" key="3">
    <source>
        <dbReference type="Google" id="ProtNLM"/>
    </source>
</evidence>
<reference evidence="2" key="1">
    <citation type="journal article" date="2019" name="Int. J. Syst. Evol. Microbiol.">
        <title>The Global Catalogue of Microorganisms (GCM) 10K type strain sequencing project: providing services to taxonomists for standard genome sequencing and annotation.</title>
        <authorList>
            <consortium name="The Broad Institute Genomics Platform"/>
            <consortium name="The Broad Institute Genome Sequencing Center for Infectious Disease"/>
            <person name="Wu L."/>
            <person name="Ma J."/>
        </authorList>
    </citation>
    <scope>NUCLEOTIDE SEQUENCE [LARGE SCALE GENOMIC DNA]</scope>
    <source>
        <strain evidence="2">JCM 3399</strain>
    </source>
</reference>
<name>A0ABQ2V644_9ACTN</name>
<dbReference type="Proteomes" id="UP000654471">
    <property type="component" value="Unassembled WGS sequence"/>
</dbReference>